<gene>
    <name evidence="10" type="primary">glcB</name>
    <name evidence="18" type="ORF">HLH33_05070</name>
</gene>
<dbReference type="Pfam" id="PF20658">
    <property type="entry name" value="MSG_insertion"/>
    <property type="match status" value="1"/>
</dbReference>
<dbReference type="NCBIfam" id="NF002825">
    <property type="entry name" value="PRK02999.1"/>
    <property type="match status" value="1"/>
</dbReference>
<name>A0A7W4FDF7_GLUDI</name>
<evidence type="ECO:0000256" key="1">
    <source>
        <dbReference type="ARBA" id="ARBA00001946"/>
    </source>
</evidence>
<dbReference type="NCBIfam" id="TIGR01345">
    <property type="entry name" value="malate_syn_G"/>
    <property type="match status" value="1"/>
</dbReference>
<dbReference type="InterPro" id="IPR011076">
    <property type="entry name" value="Malate_synth_sf"/>
</dbReference>
<evidence type="ECO:0000256" key="3">
    <source>
        <dbReference type="ARBA" id="ARBA00022490"/>
    </source>
</evidence>
<keyword evidence="3 10" id="KW-0963">Cytoplasm</keyword>
<dbReference type="Pfam" id="PF20659">
    <property type="entry name" value="MS_C"/>
    <property type="match status" value="1"/>
</dbReference>
<evidence type="ECO:0000256" key="7">
    <source>
        <dbReference type="ARBA" id="ARBA00022842"/>
    </source>
</evidence>
<feature type="binding site" evidence="10">
    <location>
        <begin position="124"/>
        <end position="125"/>
    </location>
    <ligand>
        <name>acetyl-CoA</name>
        <dbReference type="ChEBI" id="CHEBI:57288"/>
    </ligand>
</feature>
<comment type="cofactor">
    <cofactor evidence="1 10">
        <name>Mg(2+)</name>
        <dbReference type="ChEBI" id="CHEBI:18420"/>
    </cofactor>
</comment>
<feature type="domain" description="Malate synthase G alpha-beta insertion" evidence="16">
    <location>
        <begin position="159"/>
        <end position="235"/>
    </location>
</feature>
<comment type="subunit">
    <text evidence="10">Monomer.</text>
</comment>
<dbReference type="Proteomes" id="UP000550787">
    <property type="component" value="Unassembled WGS sequence"/>
</dbReference>
<feature type="binding site" evidence="10">
    <location>
        <position position="541"/>
    </location>
    <ligand>
        <name>acetyl-CoA</name>
        <dbReference type="ChEBI" id="CHEBI:57288"/>
    </ligand>
</feature>
<dbReference type="GO" id="GO:0005829">
    <property type="term" value="C:cytosol"/>
    <property type="evidence" value="ECO:0007669"/>
    <property type="project" value="TreeGrafter"/>
</dbReference>
<evidence type="ECO:0000259" key="15">
    <source>
        <dbReference type="Pfam" id="PF20656"/>
    </source>
</evidence>
<evidence type="ECO:0000256" key="5">
    <source>
        <dbReference type="ARBA" id="ARBA00022679"/>
    </source>
</evidence>
<keyword evidence="18" id="KW-0012">Acyltransferase</keyword>
<dbReference type="InterPro" id="IPR048357">
    <property type="entry name" value="MSG_insertion"/>
</dbReference>
<comment type="catalytic activity">
    <reaction evidence="9 10 13">
        <text>glyoxylate + acetyl-CoA + H2O = (S)-malate + CoA + H(+)</text>
        <dbReference type="Rhea" id="RHEA:18181"/>
        <dbReference type="ChEBI" id="CHEBI:15377"/>
        <dbReference type="ChEBI" id="CHEBI:15378"/>
        <dbReference type="ChEBI" id="CHEBI:15589"/>
        <dbReference type="ChEBI" id="CHEBI:36655"/>
        <dbReference type="ChEBI" id="CHEBI:57287"/>
        <dbReference type="ChEBI" id="CHEBI:57288"/>
        <dbReference type="EC" id="2.3.3.9"/>
    </reaction>
</comment>
<evidence type="ECO:0000313" key="19">
    <source>
        <dbReference type="Proteomes" id="UP000550787"/>
    </source>
</evidence>
<comment type="function">
    <text evidence="10">Involved in the glycolate utilization. Catalyzes the condensation and subsequent hydrolysis of acetyl-coenzyme A (acetyl-CoA) and glyoxylate to form malate and CoA.</text>
</comment>
<feature type="binding site" evidence="10">
    <location>
        <position position="432"/>
    </location>
    <ligand>
        <name>Mg(2+)</name>
        <dbReference type="ChEBI" id="CHEBI:18420"/>
    </ligand>
</feature>
<dbReference type="PANTHER" id="PTHR42739:SF1">
    <property type="entry name" value="MALATE SYNTHASE G"/>
    <property type="match status" value="1"/>
</dbReference>
<accession>A0A7W4FDF7</accession>
<comment type="subcellular location">
    <subcellularLocation>
        <location evidence="10 13">Cytoplasm</location>
    </subcellularLocation>
</comment>
<dbReference type="Gene3D" id="1.20.1220.12">
    <property type="entry name" value="Malate synthase, domain III"/>
    <property type="match status" value="1"/>
</dbReference>
<evidence type="ECO:0000313" key="18">
    <source>
        <dbReference type="EMBL" id="MBB2155683.1"/>
    </source>
</evidence>
<evidence type="ECO:0000259" key="16">
    <source>
        <dbReference type="Pfam" id="PF20658"/>
    </source>
</evidence>
<evidence type="ECO:0000256" key="10">
    <source>
        <dbReference type="HAMAP-Rule" id="MF_00641"/>
    </source>
</evidence>
<evidence type="ECO:0000256" key="6">
    <source>
        <dbReference type="ARBA" id="ARBA00022723"/>
    </source>
</evidence>
<dbReference type="GO" id="GO:0009436">
    <property type="term" value="P:glyoxylate catabolic process"/>
    <property type="evidence" value="ECO:0007669"/>
    <property type="project" value="TreeGrafter"/>
</dbReference>
<feature type="binding site" evidence="10">
    <location>
        <position position="117"/>
    </location>
    <ligand>
        <name>acetyl-CoA</name>
        <dbReference type="ChEBI" id="CHEBI:57288"/>
    </ligand>
</feature>
<keyword evidence="4 10" id="KW-0816">Tricarboxylic acid cycle</keyword>
<keyword evidence="8 10" id="KW-0558">Oxidation</keyword>
<dbReference type="GO" id="GO:0006099">
    <property type="term" value="P:tricarboxylic acid cycle"/>
    <property type="evidence" value="ECO:0007669"/>
    <property type="project" value="UniProtKB-KW"/>
</dbReference>
<evidence type="ECO:0000256" key="8">
    <source>
        <dbReference type="ARBA" id="ARBA00023097"/>
    </source>
</evidence>
<feature type="binding site" evidence="10">
    <location>
        <position position="460"/>
    </location>
    <ligand>
        <name>Mg(2+)</name>
        <dbReference type="ChEBI" id="CHEBI:18420"/>
    </ligand>
</feature>
<feature type="active site" description="Proton donor" evidence="10 12">
    <location>
        <position position="631"/>
    </location>
</feature>
<dbReference type="InterPro" id="IPR048355">
    <property type="entry name" value="MS_C"/>
</dbReference>
<dbReference type="InterPro" id="IPR048356">
    <property type="entry name" value="MS_N"/>
</dbReference>
<keyword evidence="7 10" id="KW-0460">Magnesium</keyword>
<keyword evidence="5 10" id="KW-0808">Transferase</keyword>
<dbReference type="PANTHER" id="PTHR42739">
    <property type="entry name" value="MALATE SYNTHASE G"/>
    <property type="match status" value="1"/>
</dbReference>
<proteinExistence type="inferred from homology"/>
<evidence type="ECO:0000256" key="2">
    <source>
        <dbReference type="ARBA" id="ARBA00022435"/>
    </source>
</evidence>
<keyword evidence="2 10" id="KW-0329">Glyoxylate bypass</keyword>
<evidence type="ECO:0000256" key="13">
    <source>
        <dbReference type="RuleBase" id="RU003572"/>
    </source>
</evidence>
<dbReference type="InterPro" id="IPR044856">
    <property type="entry name" value="Malate_synth_C_sf"/>
</dbReference>
<feature type="binding site" evidence="10">
    <location>
        <position position="313"/>
    </location>
    <ligand>
        <name>acetyl-CoA</name>
        <dbReference type="ChEBI" id="CHEBI:57288"/>
    </ligand>
</feature>
<dbReference type="Pfam" id="PF20656">
    <property type="entry name" value="MS_N"/>
    <property type="match status" value="1"/>
</dbReference>
<comment type="caution">
    <text evidence="18">The sequence shown here is derived from an EMBL/GenBank/DDBJ whole genome shotgun (WGS) entry which is preliminary data.</text>
</comment>
<dbReference type="InterPro" id="IPR046363">
    <property type="entry name" value="MS_N_TIM-barrel_dom"/>
</dbReference>
<feature type="binding site" evidence="10">
    <location>
        <position position="340"/>
    </location>
    <ligand>
        <name>glyoxylate</name>
        <dbReference type="ChEBI" id="CHEBI:36655"/>
    </ligand>
</feature>
<feature type="domain" description="Malate synthase N-terminal" evidence="15">
    <location>
        <begin position="17"/>
        <end position="74"/>
    </location>
</feature>
<dbReference type="HAMAP" id="MF_00641">
    <property type="entry name" value="Malate_synth_G"/>
    <property type="match status" value="1"/>
</dbReference>
<feature type="modified residue" description="Cysteine sulfenic acid (-SOH)" evidence="10">
    <location>
        <position position="617"/>
    </location>
</feature>
<evidence type="ECO:0000259" key="14">
    <source>
        <dbReference type="Pfam" id="PF01274"/>
    </source>
</evidence>
<reference evidence="18 19" key="1">
    <citation type="submission" date="2020-04" db="EMBL/GenBank/DDBJ databases">
        <title>Description of novel Gluconacetobacter.</title>
        <authorList>
            <person name="Sombolestani A."/>
        </authorList>
    </citation>
    <scope>NUCLEOTIDE SEQUENCE [LARGE SCALE GENOMIC DNA]</scope>
    <source>
        <strain evidence="18 19">LMG 7603</strain>
    </source>
</reference>
<dbReference type="EC" id="2.3.3.9" evidence="10 11"/>
<feature type="binding site" evidence="10">
    <location>
        <position position="276"/>
    </location>
    <ligand>
        <name>acetyl-CoA</name>
        <dbReference type="ChEBI" id="CHEBI:57288"/>
    </ligand>
</feature>
<dbReference type="RefSeq" id="WP_183115531.1">
    <property type="nucleotide sequence ID" value="NZ_JABEQG010000006.1"/>
</dbReference>
<keyword evidence="6 10" id="KW-0479">Metal-binding</keyword>
<sequence length="737" mass="80411">MSRRTIGQLRIHHALDAFVTHEVLPGTGVSADRFWMGLSDIVTHFTPKILNALARRRLLQQAVDHLLTAPGFDPGDVGAQIDLLRTVGYLEREPESVSIATRDVDAEIARIAGPQLVVPVTNARYALNAANARWGSLYDAFYGTDAEPYDMQGVPTAGYDTQRGERVIRRVRLLLDEIMPLTRGSHADVARYRVEDGRLTAALDDGAPPAGLRRPAQFAGFQGPPDAPRVVLLRNHGLHLELRFDPTSPIGSRDRAGISDVIAESAISTIMDCEDSVSAVDVEDKIQVYRNWLGLMQGTLTASFRKGGRLLERRLAPDRHYTAPDGTPLVLPGRSLMLIRNVGHHMFTDAIVDTGGHPVPEGVLDAAVTAAIALHDLRGTSRTTNSRTGSIYIVKPKMHGPEEVALSDALFARVERVLGLGPNTIKMGIMDEERRTSANLAACIQAARERVVFINTGFLDRTGDEIHYCMQAGPVVRKADMRAEPWMAAYEQRNVAIGLACGLKDHAQIGKGMWAMPDRMADMMTQKIAHPRAGANTAWVPSPTAATLHALHYHFVDVATVQARMENVPPAAIKGLMTLPLADPAAWSAAERRAELDNNLQGILGYVVRWVDMGIGCSKVPDLDDVGLMEDRATLRISSQHVANWLHHGVVSQDEVRASMIRMAAIVDGQNRDEPGYRPLADNAGGPAFRAASDLVFKGVTQPNGYTESTLHRWRRVAKNGAAAANRTVPELDRAVP</sequence>
<feature type="binding site" evidence="10">
    <location>
        <begin position="457"/>
        <end position="460"/>
    </location>
    <ligand>
        <name>glyoxylate</name>
        <dbReference type="ChEBI" id="CHEBI:36655"/>
    </ligand>
</feature>
<evidence type="ECO:0000256" key="4">
    <source>
        <dbReference type="ARBA" id="ARBA00022532"/>
    </source>
</evidence>
<dbReference type="GO" id="GO:0006097">
    <property type="term" value="P:glyoxylate cycle"/>
    <property type="evidence" value="ECO:0007669"/>
    <property type="project" value="UniProtKB-UniRule"/>
</dbReference>
<dbReference type="InterPro" id="IPR006253">
    <property type="entry name" value="Malate_synthG"/>
</dbReference>
<dbReference type="AlphaFoldDB" id="A0A7W4FDF7"/>
<dbReference type="EMBL" id="JABEQG010000006">
    <property type="protein sequence ID" value="MBB2155683.1"/>
    <property type="molecule type" value="Genomic_DNA"/>
</dbReference>
<comment type="caution">
    <text evidence="10">Lacks conserved residue(s) required for the propagation of feature annotation.</text>
</comment>
<protein>
    <recommendedName>
        <fullName evidence="10 11">Malate synthase G</fullName>
        <ecNumber evidence="10 11">2.3.3.9</ecNumber>
    </recommendedName>
</protein>
<evidence type="ECO:0000259" key="17">
    <source>
        <dbReference type="Pfam" id="PF20659"/>
    </source>
</evidence>
<dbReference type="Pfam" id="PF01274">
    <property type="entry name" value="MS_TIM-barrel"/>
    <property type="match status" value="1"/>
</dbReference>
<feature type="binding site" evidence="10">
    <location>
        <position position="432"/>
    </location>
    <ligand>
        <name>glyoxylate</name>
        <dbReference type="ChEBI" id="CHEBI:36655"/>
    </ligand>
</feature>
<dbReference type="UniPathway" id="UPA00703">
    <property type="reaction ID" value="UER00720"/>
</dbReference>
<organism evidence="18 19">
    <name type="scientific">Gluconacetobacter diazotrophicus</name>
    <name type="common">Acetobacter diazotrophicus</name>
    <dbReference type="NCBI Taxonomy" id="33996"/>
    <lineage>
        <taxon>Bacteria</taxon>
        <taxon>Pseudomonadati</taxon>
        <taxon>Pseudomonadota</taxon>
        <taxon>Alphaproteobacteria</taxon>
        <taxon>Acetobacterales</taxon>
        <taxon>Acetobacteraceae</taxon>
        <taxon>Gluconacetobacter</taxon>
    </lineage>
</organism>
<evidence type="ECO:0000256" key="9">
    <source>
        <dbReference type="ARBA" id="ARBA00047918"/>
    </source>
</evidence>
<dbReference type="GO" id="GO:0004474">
    <property type="term" value="F:malate synthase activity"/>
    <property type="evidence" value="ECO:0007669"/>
    <property type="project" value="UniProtKB-UniRule"/>
</dbReference>
<comment type="pathway">
    <text evidence="10 13">Carbohydrate metabolism; glyoxylate cycle; (S)-malate from isocitrate: step 2/2.</text>
</comment>
<dbReference type="InterPro" id="IPR001465">
    <property type="entry name" value="Malate_synthase_TIM"/>
</dbReference>
<dbReference type="Gene3D" id="3.20.20.360">
    <property type="entry name" value="Malate synthase, domain 3"/>
    <property type="match status" value="2"/>
</dbReference>
<feature type="domain" description="Malate synthase TIM barrel" evidence="14">
    <location>
        <begin position="337"/>
        <end position="568"/>
    </location>
</feature>
<feature type="domain" description="Malate synthase C-terminal" evidence="17">
    <location>
        <begin position="592"/>
        <end position="704"/>
    </location>
</feature>
<evidence type="ECO:0000256" key="11">
    <source>
        <dbReference type="NCBIfam" id="TIGR01345"/>
    </source>
</evidence>
<evidence type="ECO:0000256" key="12">
    <source>
        <dbReference type="PIRSR" id="PIRSR601465-50"/>
    </source>
</evidence>
<comment type="similarity">
    <text evidence="10 13">Belongs to the malate synthase family. GlcB subfamily.</text>
</comment>
<dbReference type="GO" id="GO:0000287">
    <property type="term" value="F:magnesium ion binding"/>
    <property type="evidence" value="ECO:0007669"/>
    <property type="project" value="TreeGrafter"/>
</dbReference>
<dbReference type="SUPFAM" id="SSF51645">
    <property type="entry name" value="Malate synthase G"/>
    <property type="match status" value="1"/>
</dbReference>
<feature type="active site" description="Proton acceptor" evidence="10 12">
    <location>
        <position position="340"/>
    </location>
</feature>